<comment type="function">
    <text evidence="10">DNA-dependent RNA polymerase catalyzes the transcription of DNA into RNA using the four ribonucleoside triphosphates as substrates.</text>
</comment>
<dbReference type="Gene3D" id="2.40.270.10">
    <property type="entry name" value="DNA-directed RNA polymerase, subunit 2, domain 6"/>
    <property type="match status" value="1"/>
</dbReference>
<dbReference type="InterPro" id="IPR007642">
    <property type="entry name" value="RNA_pol_Rpb2_2"/>
</dbReference>
<evidence type="ECO:0000256" key="6">
    <source>
        <dbReference type="ARBA" id="ARBA00022833"/>
    </source>
</evidence>
<evidence type="ECO:0000256" key="5">
    <source>
        <dbReference type="ARBA" id="ARBA00022723"/>
    </source>
</evidence>
<keyword evidence="6" id="KW-0862">Zinc</keyword>
<protein>
    <recommendedName>
        <fullName evidence="10">DNA-directed RNA polymerase subunit beta</fullName>
        <ecNumber evidence="10">2.7.7.6</ecNumber>
    </recommendedName>
</protein>
<evidence type="ECO:0000313" key="19">
    <source>
        <dbReference type="Proteomes" id="UP001141253"/>
    </source>
</evidence>
<comment type="caution">
    <text evidence="18">The sequence shown here is derived from an EMBL/GenBank/DDBJ whole genome shotgun (WGS) entry which is preliminary data.</text>
</comment>
<evidence type="ECO:0000256" key="4">
    <source>
        <dbReference type="ARBA" id="ARBA00022695"/>
    </source>
</evidence>
<evidence type="ECO:0000259" key="12">
    <source>
        <dbReference type="Pfam" id="PF04560"/>
    </source>
</evidence>
<dbReference type="EMBL" id="JAPFFI010000020">
    <property type="protein sequence ID" value="KAJ6340766.1"/>
    <property type="molecule type" value="Genomic_DNA"/>
</dbReference>
<dbReference type="InterPro" id="IPR037034">
    <property type="entry name" value="RNA_pol_Rpb2_2_sf"/>
</dbReference>
<dbReference type="InterPro" id="IPR007120">
    <property type="entry name" value="DNA-dir_RNAP_su2_dom"/>
</dbReference>
<gene>
    <name evidence="18" type="ORF">OIU77_008506</name>
</gene>
<feature type="domain" description="RNA polymerase Rpb2" evidence="12">
    <location>
        <begin position="1017"/>
        <end position="1107"/>
    </location>
</feature>
<feature type="domain" description="RNA polymerase beta subunit protrusion" evidence="14">
    <location>
        <begin position="47"/>
        <end position="388"/>
    </location>
</feature>
<evidence type="ECO:0000259" key="14">
    <source>
        <dbReference type="Pfam" id="PF04563"/>
    </source>
</evidence>
<keyword evidence="3 10" id="KW-0808">Transferase</keyword>
<dbReference type="Pfam" id="PF00562">
    <property type="entry name" value="RNA_pol_Rpb2_6"/>
    <property type="match status" value="1"/>
</dbReference>
<dbReference type="InterPro" id="IPR007644">
    <property type="entry name" value="RNA_pol_bsu_protrusion"/>
</dbReference>
<dbReference type="Gene3D" id="3.90.1110.10">
    <property type="entry name" value="RNA polymerase Rpb2, domain 2"/>
    <property type="match status" value="1"/>
</dbReference>
<evidence type="ECO:0000256" key="3">
    <source>
        <dbReference type="ARBA" id="ARBA00022679"/>
    </source>
</evidence>
<dbReference type="Pfam" id="PF04566">
    <property type="entry name" value="RNA_pol_Rpb2_4"/>
    <property type="match status" value="1"/>
</dbReference>
<dbReference type="PROSITE" id="PS01166">
    <property type="entry name" value="RNA_POL_BETA"/>
    <property type="match status" value="1"/>
</dbReference>
<dbReference type="InterPro" id="IPR037033">
    <property type="entry name" value="DNA-dir_RNAP_su2_hyb_sf"/>
</dbReference>
<evidence type="ECO:0000259" key="17">
    <source>
        <dbReference type="Pfam" id="PF04567"/>
    </source>
</evidence>
<dbReference type="InterPro" id="IPR014724">
    <property type="entry name" value="RNA_pol_RPB2_OB-fold"/>
</dbReference>
<dbReference type="Gene3D" id="3.90.1800.10">
    <property type="entry name" value="RNA polymerase alpha subunit dimerisation domain"/>
    <property type="match status" value="1"/>
</dbReference>
<sequence>MVVVQGDSMSEENVVDHLIDKQKPAAAPVKSAVDKFQLLPEFLKVRGLVKQHLDSFNYFINTGIKKIVRANDRIVSTVDPSLYLRFTDVRIGKPSMVVDAISEQITPHMCRLSDTTYAAPILVNIEYISGSHGRKEKMIKNDVVIGRMPIMLRSCCCVLYGKNEAELARLGECPLDPGGYFVVKGTEKVILIQEQLSKNRIIIDNDKKGNINASVTSSTEATKSKTVILMEKEKMYLCLNQFAKKIPIMVVMKAMGMESDQEVVQMVGRDPRYSALLLPSIEECANHGVYTQQQALEYLEAMVKRSTYSSSSAEKQENRALAILRDVFIANVPVRKNNFRPKCIYVAVMLRRMMEAILNKDAMDDKDYVGNKRLELSGQLISLLFEDFRFDFSQYIVRDSITNGLERALSTGNWDVKRFRMNRKGVTQVLARKVSGPRALQPSQWGMLCPCDTPEGEACGLVKNLALMTHVTTDEEESPLISLCKCLGVEDLELLSGEELHTPNSFLVIFNGLILGKHRRPQLRRAGKIGEFVSVFVNEKQRAVYIASDGGRVCRPLVIADKGVSRIKEHHMRELMDGARTFDDFLHEGLIEYLDVNEENNALIALYEWEATPETTHIEIEPFTILGVVAGLIPYPHHNQSPRNTYQCAMGKQAMGNIAYNQASFMSLVSIIRNVLFLTSDLPVIAVRPYGLATLPFASRLDMISLGLVRNATVAVMSYSGYDIEDAIVMNKASLDRGFGRCIVLKKYTCTNQKYENGASDRILRPQKNEERERVLDDDGLAAPGEIIRHGDIYINKESPIETRGPLKSAAALADVKYRPCAQIFKGTEGESCVVDRVALCSDKNNNLCIKYKIRHTRRPEVGDKFSSRHGQKGVCGTIIQQEDFPFSERGICPDLIMNPHGFPSRMTVGKMIELLGGKAGVSCGRFHYGSAFGEPSGHADRVEAISETLVKHGFSYNGKDFIYSGITGCPLQAYIFMGPIYYQKLKHMVLDKMHARGSGPRVMLTRQPTDGRARNGGLRVGEMEKDCLVAYGTSMLLYERLMVSSDQFEAQVCRACGLLGYYNQKLKAAMCTTCKNGDKVSTMKLPYACKLLIQELQSMNIVPRLKLAEA</sequence>
<dbReference type="InterPro" id="IPR015712">
    <property type="entry name" value="DNA-dir_RNA_pol_su2"/>
</dbReference>
<keyword evidence="2 10" id="KW-0240">DNA-directed RNA polymerase</keyword>
<dbReference type="EC" id="2.7.7.6" evidence="10"/>
<feature type="domain" description="RNA polymerase Rpb2" evidence="17">
    <location>
        <begin position="582"/>
        <end position="609"/>
    </location>
</feature>
<dbReference type="Pfam" id="PF04563">
    <property type="entry name" value="RNA_pol_Rpb2_1"/>
    <property type="match status" value="1"/>
</dbReference>
<dbReference type="Pfam" id="PF04561">
    <property type="entry name" value="RNA_pol_Rpb2_2"/>
    <property type="match status" value="1"/>
</dbReference>
<evidence type="ECO:0000259" key="13">
    <source>
        <dbReference type="Pfam" id="PF04561"/>
    </source>
</evidence>
<keyword evidence="5" id="KW-0479">Metal-binding</keyword>
<organism evidence="18 19">
    <name type="scientific">Salix suchowensis</name>
    <dbReference type="NCBI Taxonomy" id="1278906"/>
    <lineage>
        <taxon>Eukaryota</taxon>
        <taxon>Viridiplantae</taxon>
        <taxon>Streptophyta</taxon>
        <taxon>Embryophyta</taxon>
        <taxon>Tracheophyta</taxon>
        <taxon>Spermatophyta</taxon>
        <taxon>Magnoliopsida</taxon>
        <taxon>eudicotyledons</taxon>
        <taxon>Gunneridae</taxon>
        <taxon>Pentapetalae</taxon>
        <taxon>rosids</taxon>
        <taxon>fabids</taxon>
        <taxon>Malpighiales</taxon>
        <taxon>Salicaceae</taxon>
        <taxon>Saliceae</taxon>
        <taxon>Salix</taxon>
    </lineage>
</organism>
<accession>A0ABQ9AJX1</accession>
<evidence type="ECO:0000259" key="15">
    <source>
        <dbReference type="Pfam" id="PF04565"/>
    </source>
</evidence>
<dbReference type="Pfam" id="PF04567">
    <property type="entry name" value="RNA_pol_Rpb2_5"/>
    <property type="match status" value="1"/>
</dbReference>
<dbReference type="Gene3D" id="2.40.50.150">
    <property type="match status" value="1"/>
</dbReference>
<evidence type="ECO:0000256" key="10">
    <source>
        <dbReference type="RuleBase" id="RU363031"/>
    </source>
</evidence>
<reference evidence="18" key="1">
    <citation type="submission" date="2022-10" db="EMBL/GenBank/DDBJ databases">
        <authorList>
            <person name="Hyden B.L."/>
            <person name="Feng K."/>
            <person name="Yates T."/>
            <person name="Jawdy S."/>
            <person name="Smart L.B."/>
            <person name="Muchero W."/>
        </authorList>
    </citation>
    <scope>NUCLEOTIDE SEQUENCE</scope>
    <source>
        <tissue evidence="18">Shoot tip</tissue>
    </source>
</reference>
<evidence type="ECO:0000256" key="7">
    <source>
        <dbReference type="ARBA" id="ARBA00023163"/>
    </source>
</evidence>
<dbReference type="InterPro" id="IPR007121">
    <property type="entry name" value="RNA_pol_bsu_CS"/>
</dbReference>
<dbReference type="InterPro" id="IPR007646">
    <property type="entry name" value="RNA_pol_Rpb2_4"/>
</dbReference>
<feature type="domain" description="RNA polymerase Rpb2" evidence="15">
    <location>
        <begin position="432"/>
        <end position="471"/>
    </location>
</feature>
<evidence type="ECO:0000313" key="18">
    <source>
        <dbReference type="EMBL" id="KAJ6340766.1"/>
    </source>
</evidence>
<evidence type="ECO:0000259" key="11">
    <source>
        <dbReference type="Pfam" id="PF00562"/>
    </source>
</evidence>
<dbReference type="CDD" id="cd00653">
    <property type="entry name" value="RNA_pol_B_RPB2"/>
    <property type="match status" value="1"/>
</dbReference>
<feature type="domain" description="RNA polymerase Rpb2" evidence="13">
    <location>
        <begin position="198"/>
        <end position="375"/>
    </location>
</feature>
<dbReference type="Pfam" id="PF04560">
    <property type="entry name" value="RNA_pol_Rpb2_7"/>
    <property type="match status" value="1"/>
</dbReference>
<dbReference type="InterPro" id="IPR007641">
    <property type="entry name" value="RNA_pol_Rpb2_7"/>
</dbReference>
<evidence type="ECO:0000259" key="16">
    <source>
        <dbReference type="Pfam" id="PF04566"/>
    </source>
</evidence>
<dbReference type="SUPFAM" id="SSF64484">
    <property type="entry name" value="beta and beta-prime subunits of DNA dependent RNA-polymerase"/>
    <property type="match status" value="1"/>
</dbReference>
<keyword evidence="19" id="KW-1185">Reference proteome</keyword>
<comment type="catalytic activity">
    <reaction evidence="8 10">
        <text>RNA(n) + a ribonucleoside 5'-triphosphate = RNA(n+1) + diphosphate</text>
        <dbReference type="Rhea" id="RHEA:21248"/>
        <dbReference type="Rhea" id="RHEA-COMP:14527"/>
        <dbReference type="Rhea" id="RHEA-COMP:17342"/>
        <dbReference type="ChEBI" id="CHEBI:33019"/>
        <dbReference type="ChEBI" id="CHEBI:61557"/>
        <dbReference type="ChEBI" id="CHEBI:140395"/>
        <dbReference type="EC" id="2.7.7.6"/>
    </reaction>
</comment>
<dbReference type="PANTHER" id="PTHR20856">
    <property type="entry name" value="DNA-DIRECTED RNA POLYMERASE I SUBUNIT 2"/>
    <property type="match status" value="1"/>
</dbReference>
<dbReference type="Proteomes" id="UP001141253">
    <property type="component" value="Chromosome 15W"/>
</dbReference>
<evidence type="ECO:0000256" key="8">
    <source>
        <dbReference type="ARBA" id="ARBA00048552"/>
    </source>
</evidence>
<comment type="similarity">
    <text evidence="1 9">Belongs to the RNA polymerase beta chain family.</text>
</comment>
<reference evidence="18" key="2">
    <citation type="journal article" date="2023" name="Int. J. Mol. Sci.">
        <title>De Novo Assembly and Annotation of 11 Diverse Shrub Willow (Salix) Genomes Reveals Novel Gene Organization in Sex-Linked Regions.</title>
        <authorList>
            <person name="Hyden B."/>
            <person name="Feng K."/>
            <person name="Yates T.B."/>
            <person name="Jawdy S."/>
            <person name="Cereghino C."/>
            <person name="Smart L.B."/>
            <person name="Muchero W."/>
        </authorList>
    </citation>
    <scope>NUCLEOTIDE SEQUENCE</scope>
    <source>
        <tissue evidence="18">Shoot tip</tissue>
    </source>
</reference>
<evidence type="ECO:0000256" key="2">
    <source>
        <dbReference type="ARBA" id="ARBA00022478"/>
    </source>
</evidence>
<dbReference type="Gene3D" id="3.90.1070.20">
    <property type="match status" value="1"/>
</dbReference>
<dbReference type="Pfam" id="PF04565">
    <property type="entry name" value="RNA_pol_Rpb2_3"/>
    <property type="match status" value="1"/>
</dbReference>
<feature type="domain" description="RNA polymerase Rpb2" evidence="16">
    <location>
        <begin position="508"/>
        <end position="560"/>
    </location>
</feature>
<feature type="domain" description="DNA-directed RNA polymerase subunit 2 hybrid-binding" evidence="11">
    <location>
        <begin position="629"/>
        <end position="1015"/>
    </location>
</feature>
<keyword evidence="4 10" id="KW-0548">Nucleotidyltransferase</keyword>
<proteinExistence type="inferred from homology"/>
<evidence type="ECO:0000256" key="9">
    <source>
        <dbReference type="RuleBase" id="RU000434"/>
    </source>
</evidence>
<name>A0ABQ9AJX1_9ROSI</name>
<dbReference type="Gene3D" id="3.90.1100.10">
    <property type="match status" value="1"/>
</dbReference>
<dbReference type="InterPro" id="IPR007645">
    <property type="entry name" value="RNA_pol_Rpb2_3"/>
</dbReference>
<dbReference type="InterPro" id="IPR007647">
    <property type="entry name" value="RNA_pol_Rpb2_5"/>
</dbReference>
<keyword evidence="7 10" id="KW-0804">Transcription</keyword>
<evidence type="ECO:0000256" key="1">
    <source>
        <dbReference type="ARBA" id="ARBA00006835"/>
    </source>
</evidence>